<dbReference type="RefSeq" id="WP_207688247.1">
    <property type="nucleotide sequence ID" value="NZ_CP061799.1"/>
</dbReference>
<feature type="repeat" description="WD" evidence="3">
    <location>
        <begin position="473"/>
        <end position="514"/>
    </location>
</feature>
<dbReference type="CDD" id="cd00200">
    <property type="entry name" value="WD40"/>
    <property type="match status" value="2"/>
</dbReference>
<protein>
    <submittedName>
        <fullName evidence="5">WD40 repeat-containing protein</fullName>
    </submittedName>
</protein>
<evidence type="ECO:0000313" key="6">
    <source>
        <dbReference type="Proteomes" id="UP000663720"/>
    </source>
</evidence>
<feature type="chain" id="PRO_5038076092" evidence="4">
    <location>
        <begin position="23"/>
        <end position="1503"/>
    </location>
</feature>
<organism evidence="5 6">
    <name type="scientific">Desulfonema limicola</name>
    <dbReference type="NCBI Taxonomy" id="45656"/>
    <lineage>
        <taxon>Bacteria</taxon>
        <taxon>Pseudomonadati</taxon>
        <taxon>Thermodesulfobacteriota</taxon>
        <taxon>Desulfobacteria</taxon>
        <taxon>Desulfobacterales</taxon>
        <taxon>Desulfococcaceae</taxon>
        <taxon>Desulfonema</taxon>
    </lineage>
</organism>
<proteinExistence type="predicted"/>
<evidence type="ECO:0000313" key="5">
    <source>
        <dbReference type="EMBL" id="QTA82303.1"/>
    </source>
</evidence>
<sequence>MLIIRNAFTALTAFLFVMQLSAFDSALAEKQDNIYNIGPVLWHQDDIGVTYGAFSPDGEYILTSSYTELFLWNTKTGKIHRRYQIPDYTITCAAFSSDGKFVLAASEQTITLWDAHGQNEIRRFQPEIKNIDALAFSPDGLCFLAANSFNQTAYLINLKDGEVIRSFEDLSGIHSIAFSPDNKYILTGSSGSASLWNRETGAEILKFKSEGIFFDAAFSPDNRYLLTSIGEEAVLWDVESGLEIRRFMHTELIQSLAFSPDGKYAATGDIDTTVCIWKVADGQKIHTLQGHTHYITSVSFSPDGKYILTGSNDKTAQLWNTETGKPIGQKSLVDSPRLVPQLGHSRTITDLDISPDGKQLVTASQDSSACLWDVKTGRLIRKFTGHSEEINDVDFAPDGSLIITGSDDGSALIWDAKTGKTIQQFTPDSCITAVAFSPDAKYAATGADSNWIRIWDTKTGIEITRMYFENETCKGRSLGIGSVIFTPDGQYILSGSSDCIARLSDVKNGKVIRKYIGHSDSINSAAISHDGSMLLTGSYDNTARLWDIHTGKEIRCFKERLELVDDIEFALNNKSIVIGGSFAACLWDIQSGKEISCFFNKRFINTLVQPAQVSSVRISPDGKSLFTGYFNGHIKSWNINTGKEIMSYQPFLHPADRASFSPDGRLMAVGNVLWNMKTGIEARRFNEEWTYGTNLIFSPDGRFILLYASYDLRLVDIEKGNECILYEPGSINSHQSPNASLNSAGFSPDGKFFVTCEYKIVRLWDTITKKEIQSFKHEGNVTCAAFSSDGSIIVTGSMYEDNNLKSWDIETGEEIGSYQIQDDDFNDPIGISDVEFLADTDKILIGGNSNLFILDLTSKKITDRLRGDPGNSINDISISNDGRFAAAAFTDAKALIWDIQNGKIVHRLEGHMGRVNSAAFSPDGKWILTASEDGTGILWDADTGMSASRILSFKDGLWAVIDKDGRYDSNSPGDLPGVSWIMPDEPLKPYPLEIFIKEYYTPRLLTRKLANEKFEPVRILSELNRFQPEINITEIQPEKDIHRVSVTVEITDARKKPENKAKFGEKNKGIFNLKLFRDGQMVAYAPEKDGEIKTDSNTGKSVITFSNIALPSNKPAFESFVYNFSRDSSGSLVSNSSLTPSKIKNVTFSAYCFNSDNIKSQTDKIDYIIPDEITPRKAVAYVIAIGVNAHENELWDLKYAVNDAAAIHDIISKHLKGGKKKFDEVVSLLMVSDYEIKNGVKHTTVNLAAKNNIRAVFDRLAGRDVKLSNMGNIGGMEKLKTANPEDLILISFSGHGYADKNGIFHLFPHDIGKGNNQTVDAELLKHTISSDDLSHWLRDVDAGDMIMIVDACNSAASVEGKGFKPGPMGSRGLGQLAYNKGMRILAASQAENVALESDLIQHGVLTYALIREGIESQKADHEPEDKKITAGEWLKFGEKRVPELYTQISSGKFQPVSRGNQKGKVLWIKPPKDKKMKKQFNIQQPSLFDFTRKKSDVVITSTD</sequence>
<keyword evidence="4" id="KW-0732">Signal</keyword>
<feature type="signal peptide" evidence="4">
    <location>
        <begin position="1"/>
        <end position="22"/>
    </location>
</feature>
<feature type="repeat" description="WD" evidence="3">
    <location>
        <begin position="288"/>
        <end position="329"/>
    </location>
</feature>
<dbReference type="SUPFAM" id="SSF50969">
    <property type="entry name" value="YVTN repeat-like/Quinoprotein amine dehydrogenase"/>
    <property type="match status" value="1"/>
</dbReference>
<reference evidence="5" key="1">
    <citation type="journal article" date="2021" name="Microb. Physiol.">
        <title>Proteogenomic Insights into the Physiology of Marine, Sulfate-Reducing, Filamentous Desulfonema limicola and Desulfonema magnum.</title>
        <authorList>
            <person name="Schnaars V."/>
            <person name="Wohlbrand L."/>
            <person name="Scheve S."/>
            <person name="Hinrichs C."/>
            <person name="Reinhardt R."/>
            <person name="Rabus R."/>
        </authorList>
    </citation>
    <scope>NUCLEOTIDE SEQUENCE</scope>
    <source>
        <strain evidence="5">5ac10</strain>
    </source>
</reference>
<feature type="repeat" description="WD" evidence="3">
    <location>
        <begin position="606"/>
        <end position="647"/>
    </location>
</feature>
<dbReference type="Gene3D" id="2.130.10.10">
    <property type="entry name" value="YVTN repeat-like/Quinoprotein amine dehydrogenase"/>
    <property type="match status" value="7"/>
</dbReference>
<dbReference type="KEGG" id="dli:dnl_46770"/>
<dbReference type="Pfam" id="PF00400">
    <property type="entry name" value="WD40"/>
    <property type="match status" value="13"/>
</dbReference>
<dbReference type="InterPro" id="IPR011047">
    <property type="entry name" value="Quinoprotein_ADH-like_sf"/>
</dbReference>
<dbReference type="InterPro" id="IPR036322">
    <property type="entry name" value="WD40_repeat_dom_sf"/>
</dbReference>
<dbReference type="Gene3D" id="3.40.50.1460">
    <property type="match status" value="1"/>
</dbReference>
<evidence type="ECO:0000256" key="2">
    <source>
        <dbReference type="ARBA" id="ARBA00022737"/>
    </source>
</evidence>
<dbReference type="PROSITE" id="PS50082">
    <property type="entry name" value="WD_REPEATS_2"/>
    <property type="match status" value="10"/>
</dbReference>
<dbReference type="PRINTS" id="PR00320">
    <property type="entry name" value="GPROTEINBRPT"/>
</dbReference>
<feature type="repeat" description="WD" evidence="3">
    <location>
        <begin position="431"/>
        <end position="465"/>
    </location>
</feature>
<evidence type="ECO:0000256" key="1">
    <source>
        <dbReference type="ARBA" id="ARBA00022574"/>
    </source>
</evidence>
<dbReference type="SMART" id="SM00320">
    <property type="entry name" value="WD40"/>
    <property type="match status" value="18"/>
</dbReference>
<accession>A0A975GIU7</accession>
<dbReference type="SUPFAM" id="SSF50998">
    <property type="entry name" value="Quinoprotein alcohol dehydrogenase-like"/>
    <property type="match status" value="1"/>
</dbReference>
<dbReference type="InterPro" id="IPR001680">
    <property type="entry name" value="WD40_rpt"/>
</dbReference>
<name>A0A975GIU7_9BACT</name>
<dbReference type="InterPro" id="IPR019775">
    <property type="entry name" value="WD40_repeat_CS"/>
</dbReference>
<dbReference type="PROSITE" id="PS50294">
    <property type="entry name" value="WD_REPEATS_REGION"/>
    <property type="match status" value="6"/>
</dbReference>
<feature type="repeat" description="WD" evidence="3">
    <location>
        <begin position="515"/>
        <end position="556"/>
    </location>
</feature>
<keyword evidence="1 3" id="KW-0853">WD repeat</keyword>
<keyword evidence="2" id="KW-0677">Repeat</keyword>
<dbReference type="InterPro" id="IPR020472">
    <property type="entry name" value="WD40_PAC1"/>
</dbReference>
<evidence type="ECO:0000256" key="3">
    <source>
        <dbReference type="PROSITE-ProRule" id="PRU00221"/>
    </source>
</evidence>
<dbReference type="EMBL" id="CP061799">
    <property type="protein sequence ID" value="QTA82303.1"/>
    <property type="molecule type" value="Genomic_DNA"/>
</dbReference>
<dbReference type="Proteomes" id="UP000663720">
    <property type="component" value="Chromosome"/>
</dbReference>
<evidence type="ECO:0000256" key="4">
    <source>
        <dbReference type="SAM" id="SignalP"/>
    </source>
</evidence>
<dbReference type="PANTHER" id="PTHR19848:SF8">
    <property type="entry name" value="F-BOX AND WD REPEAT DOMAIN CONTAINING 7"/>
    <property type="match status" value="1"/>
</dbReference>
<feature type="repeat" description="WD" evidence="3">
    <location>
        <begin position="341"/>
        <end position="382"/>
    </location>
</feature>
<gene>
    <name evidence="5" type="ORF">dnl_46770</name>
</gene>
<dbReference type="InterPro" id="IPR011044">
    <property type="entry name" value="Quino_amine_DH_bsu"/>
</dbReference>
<dbReference type="InterPro" id="IPR015943">
    <property type="entry name" value="WD40/YVTN_repeat-like_dom_sf"/>
</dbReference>
<dbReference type="PROSITE" id="PS00678">
    <property type="entry name" value="WD_REPEATS_1"/>
    <property type="match status" value="5"/>
</dbReference>
<keyword evidence="6" id="KW-1185">Reference proteome</keyword>
<dbReference type="SUPFAM" id="SSF50978">
    <property type="entry name" value="WD40 repeat-like"/>
    <property type="match status" value="2"/>
</dbReference>
<dbReference type="PANTHER" id="PTHR19848">
    <property type="entry name" value="WD40 REPEAT PROTEIN"/>
    <property type="match status" value="1"/>
</dbReference>
<feature type="repeat" description="WD" evidence="3">
    <location>
        <begin position="908"/>
        <end position="949"/>
    </location>
</feature>
<feature type="repeat" description="WD" evidence="3">
    <location>
        <begin position="246"/>
        <end position="287"/>
    </location>
</feature>
<feature type="repeat" description="WD" evidence="3">
    <location>
        <begin position="871"/>
        <end position="907"/>
    </location>
</feature>
<feature type="repeat" description="WD" evidence="3">
    <location>
        <begin position="383"/>
        <end position="424"/>
    </location>
</feature>